<evidence type="ECO:0000313" key="1">
    <source>
        <dbReference type="EMBL" id="VAW32841.1"/>
    </source>
</evidence>
<proteinExistence type="predicted"/>
<accession>A0A3B0UNU8</accession>
<organism evidence="1">
    <name type="scientific">hydrothermal vent metagenome</name>
    <dbReference type="NCBI Taxonomy" id="652676"/>
    <lineage>
        <taxon>unclassified sequences</taxon>
        <taxon>metagenomes</taxon>
        <taxon>ecological metagenomes</taxon>
    </lineage>
</organism>
<feature type="non-terminal residue" evidence="1">
    <location>
        <position position="27"/>
    </location>
</feature>
<name>A0A3B0UNU8_9ZZZZ</name>
<reference evidence="1" key="1">
    <citation type="submission" date="2018-06" db="EMBL/GenBank/DDBJ databases">
        <authorList>
            <person name="Zhirakovskaya E."/>
        </authorList>
    </citation>
    <scope>NUCLEOTIDE SEQUENCE</scope>
</reference>
<gene>
    <name evidence="1" type="ORF">MNBD_CHLOROFLEXI01-4253</name>
</gene>
<protein>
    <submittedName>
        <fullName evidence="1">Uncharacterized protein</fullName>
    </submittedName>
</protein>
<sequence length="27" mass="3249">MKLIKGIREKVNQNQFEFSKHASDRMI</sequence>
<dbReference type="EMBL" id="UOEU01000397">
    <property type="protein sequence ID" value="VAW32841.1"/>
    <property type="molecule type" value="Genomic_DNA"/>
</dbReference>
<dbReference type="AlphaFoldDB" id="A0A3B0UNU8"/>